<name>A0A8J3HVJ0_9CHLR</name>
<comment type="caution">
    <text evidence="1">The sequence shown here is derived from an EMBL/GenBank/DDBJ whole genome shotgun (WGS) entry which is preliminary data.</text>
</comment>
<evidence type="ECO:0000313" key="2">
    <source>
        <dbReference type="Proteomes" id="UP000612362"/>
    </source>
</evidence>
<sequence length="73" mass="7842">MKLYHVYPGSDKDTLALVAKYKKELKAVGGDLGFSLSCGAPGVKSTLIAALPDVVAYEDYFDGMEAQELVKQS</sequence>
<organism evidence="1 2">
    <name type="scientific">Ktedonospora formicarum</name>
    <dbReference type="NCBI Taxonomy" id="2778364"/>
    <lineage>
        <taxon>Bacteria</taxon>
        <taxon>Bacillati</taxon>
        <taxon>Chloroflexota</taxon>
        <taxon>Ktedonobacteria</taxon>
        <taxon>Ktedonobacterales</taxon>
        <taxon>Ktedonobacteraceae</taxon>
        <taxon>Ktedonospora</taxon>
    </lineage>
</organism>
<dbReference type="AlphaFoldDB" id="A0A8J3HVJ0"/>
<dbReference type="RefSeq" id="WP_220193931.1">
    <property type="nucleotide sequence ID" value="NZ_BNJF01000001.1"/>
</dbReference>
<dbReference type="EMBL" id="BNJF01000001">
    <property type="protein sequence ID" value="GHO44549.1"/>
    <property type="molecule type" value="Genomic_DNA"/>
</dbReference>
<dbReference type="Proteomes" id="UP000612362">
    <property type="component" value="Unassembled WGS sequence"/>
</dbReference>
<gene>
    <name evidence="1" type="ORF">KSX_27120</name>
</gene>
<accession>A0A8J3HVJ0</accession>
<protein>
    <submittedName>
        <fullName evidence="1">Uncharacterized protein</fullName>
    </submittedName>
</protein>
<keyword evidence="2" id="KW-1185">Reference proteome</keyword>
<reference evidence="1" key="1">
    <citation type="submission" date="2020-10" db="EMBL/GenBank/DDBJ databases">
        <title>Taxonomic study of unclassified bacteria belonging to the class Ktedonobacteria.</title>
        <authorList>
            <person name="Yabe S."/>
            <person name="Wang C.M."/>
            <person name="Zheng Y."/>
            <person name="Sakai Y."/>
            <person name="Cavaletti L."/>
            <person name="Monciardini P."/>
            <person name="Donadio S."/>
        </authorList>
    </citation>
    <scope>NUCLEOTIDE SEQUENCE</scope>
    <source>
        <strain evidence="1">SOSP1-1</strain>
    </source>
</reference>
<evidence type="ECO:0000313" key="1">
    <source>
        <dbReference type="EMBL" id="GHO44549.1"/>
    </source>
</evidence>
<proteinExistence type="predicted"/>